<dbReference type="Pfam" id="PF12760">
    <property type="entry name" value="Zn_ribbon_IS1595"/>
    <property type="match status" value="1"/>
</dbReference>
<dbReference type="RefSeq" id="WP_149472213.1">
    <property type="nucleotide sequence ID" value="NZ_QOKW01000041.1"/>
</dbReference>
<dbReference type="InterPro" id="IPR024442">
    <property type="entry name" value="Transposase_Zn_ribbon"/>
</dbReference>
<dbReference type="EMBL" id="QOKW01000041">
    <property type="protein sequence ID" value="KAA0676137.1"/>
    <property type="molecule type" value="Genomic_DNA"/>
</dbReference>
<name>A0A9W7KP91_9PROT</name>
<dbReference type="SMART" id="SM01126">
    <property type="entry name" value="DDE_Tnp_IS1595"/>
    <property type="match status" value="1"/>
</dbReference>
<proteinExistence type="predicted"/>
<feature type="domain" description="ISXO2-like transposase" evidence="2">
    <location>
        <begin position="144"/>
        <end position="297"/>
    </location>
</feature>
<evidence type="ECO:0000313" key="4">
    <source>
        <dbReference type="Proteomes" id="UP000480854"/>
    </source>
</evidence>
<dbReference type="InterPro" id="IPR024445">
    <property type="entry name" value="Tnp_ISXO2-like"/>
</dbReference>
<accession>A0A9W7KP91</accession>
<dbReference type="AlphaFoldDB" id="A0A9W7KP91"/>
<feature type="compositionally biased region" description="Basic and acidic residues" evidence="1">
    <location>
        <begin position="155"/>
        <end position="171"/>
    </location>
</feature>
<organism evidence="3 4">
    <name type="scientific">Roseomonas genomospecies 6</name>
    <dbReference type="NCBI Taxonomy" id="214106"/>
    <lineage>
        <taxon>Bacteria</taxon>
        <taxon>Pseudomonadati</taxon>
        <taxon>Pseudomonadota</taxon>
        <taxon>Alphaproteobacteria</taxon>
        <taxon>Acetobacterales</taxon>
        <taxon>Roseomonadaceae</taxon>
        <taxon>Roseomonas</taxon>
    </lineage>
</organism>
<evidence type="ECO:0000256" key="1">
    <source>
        <dbReference type="SAM" id="MobiDB-lite"/>
    </source>
</evidence>
<feature type="region of interest" description="Disordered" evidence="1">
    <location>
        <begin position="155"/>
        <end position="197"/>
    </location>
</feature>
<dbReference type="OrthoDB" id="271821at2"/>
<sequence length="373" mass="41006">MAFNAVEYMKGIHTQEEMVRGFADEATCRRLLEALVWPNGRRCPKTDCGSFRSIALADRAMGKTKRPGLYQCCRCGHQFTATSGTPLHATKLSIKTWMTALWLTLQADKGVSSVRLSEALGISQKATWRVEHALRLLMADHETKLDGIVEADDVRIGGKPRKDPSNPDARRGMQGHSTKWPALSAVQRPEDESPGVARLTPLDGLGAAEVTAALAAAVEPSAHLMSDTHGSLGKAGTSYVAHDTVSHSDKEFVRGIVHSNSAEALNDRVRRTVAGVFHFISQEHAQGYFDEIAFRWSQRVYRGTANRKTRKGRVRAVKQWDRIPPAQQMVTLFGRAVGRRLRRTVRGGIDVISRASVVYVPEQAQLPGTAFGS</sequence>
<keyword evidence="4" id="KW-1185">Reference proteome</keyword>
<evidence type="ECO:0000259" key="2">
    <source>
        <dbReference type="SMART" id="SM01126"/>
    </source>
</evidence>
<dbReference type="Pfam" id="PF12762">
    <property type="entry name" value="DDE_Tnp_IS1595"/>
    <property type="match status" value="1"/>
</dbReference>
<reference evidence="3 4" key="1">
    <citation type="submission" date="2018-07" db="EMBL/GenBank/DDBJ databases">
        <title>Genome sequence of Azospirillum sp. ATCC 49961.</title>
        <authorList>
            <person name="Sant'Anna F.H."/>
            <person name="Baldani J.I."/>
            <person name="Zilli J.E."/>
            <person name="Reis V.M."/>
            <person name="Hartmann A."/>
            <person name="Cruz L."/>
            <person name="de Souza E.M."/>
            <person name="de Oliveira Pedrosa F."/>
            <person name="Passaglia L.M.P."/>
        </authorList>
    </citation>
    <scope>NUCLEOTIDE SEQUENCE [LARGE SCALE GENOMIC DNA]</scope>
    <source>
        <strain evidence="3 4">ATCC 49961</strain>
    </source>
</reference>
<protein>
    <submittedName>
        <fullName evidence="3">IS1595 family transposase</fullName>
    </submittedName>
</protein>
<dbReference type="Proteomes" id="UP000480854">
    <property type="component" value="Unassembled WGS sequence"/>
</dbReference>
<gene>
    <name evidence="3" type="ORF">DS843_28455</name>
</gene>
<comment type="caution">
    <text evidence="3">The sequence shown here is derived from an EMBL/GenBank/DDBJ whole genome shotgun (WGS) entry which is preliminary data.</text>
</comment>
<dbReference type="NCBIfam" id="NF033547">
    <property type="entry name" value="transpos_IS1595"/>
    <property type="match status" value="1"/>
</dbReference>
<evidence type="ECO:0000313" key="3">
    <source>
        <dbReference type="EMBL" id="KAA0676137.1"/>
    </source>
</evidence>